<reference evidence="1" key="1">
    <citation type="submission" date="2018-08" db="EMBL/GenBank/DDBJ databases">
        <title>Identification of Burkholderia cepacia strains that express a Burkholderia pseudomallei-like capsular polysaccharide.</title>
        <authorList>
            <person name="Burtnick M.N."/>
            <person name="Vongsouvath M."/>
            <person name="Newton P."/>
            <person name="Wuthiekanun V."/>
            <person name="Limmathurotsakul D."/>
            <person name="Brett P.J."/>
            <person name="Chantratita N."/>
            <person name="Dance D.A."/>
        </authorList>
    </citation>
    <scope>NUCLEOTIDE SEQUENCE</scope>
    <source>
        <strain evidence="1">SBXCC001</strain>
    </source>
</reference>
<accession>A0AAW9CTF7</accession>
<name>A0AAW9CTF7_BURTH</name>
<organism evidence="1 2">
    <name type="scientific">Burkholderia thailandensis</name>
    <dbReference type="NCBI Taxonomy" id="57975"/>
    <lineage>
        <taxon>Bacteria</taxon>
        <taxon>Pseudomonadati</taxon>
        <taxon>Pseudomonadota</taxon>
        <taxon>Betaproteobacteria</taxon>
        <taxon>Burkholderiales</taxon>
        <taxon>Burkholderiaceae</taxon>
        <taxon>Burkholderia</taxon>
        <taxon>pseudomallei group</taxon>
    </lineage>
</organism>
<sequence>MIGDALAVDHAVFHEIGARPGATGARSSCIAQRWSLFRRVRNRAHRRYHRHFTSVRPFVCSAP</sequence>
<dbReference type="Proteomes" id="UP001272137">
    <property type="component" value="Unassembled WGS sequence"/>
</dbReference>
<evidence type="ECO:0000313" key="2">
    <source>
        <dbReference type="Proteomes" id="UP001272137"/>
    </source>
</evidence>
<protein>
    <submittedName>
        <fullName evidence="1">Uncharacterized protein</fullName>
    </submittedName>
</protein>
<proteinExistence type="predicted"/>
<dbReference type="AlphaFoldDB" id="A0AAW9CTF7"/>
<gene>
    <name evidence="1" type="ORF">C7S16_4758</name>
</gene>
<dbReference type="EMBL" id="QXCT01000001">
    <property type="protein sequence ID" value="MDW9252318.1"/>
    <property type="molecule type" value="Genomic_DNA"/>
</dbReference>
<evidence type="ECO:0000313" key="1">
    <source>
        <dbReference type="EMBL" id="MDW9252318.1"/>
    </source>
</evidence>
<comment type="caution">
    <text evidence="1">The sequence shown here is derived from an EMBL/GenBank/DDBJ whole genome shotgun (WGS) entry which is preliminary data.</text>
</comment>